<organism evidence="9">
    <name type="scientific">Drosophila grimshawi</name>
    <name type="common">Hawaiian fruit fly</name>
    <name type="synonym">Idiomyia grimshawi</name>
    <dbReference type="NCBI Taxonomy" id="7222"/>
    <lineage>
        <taxon>Eukaryota</taxon>
        <taxon>Metazoa</taxon>
        <taxon>Ecdysozoa</taxon>
        <taxon>Arthropoda</taxon>
        <taxon>Hexapoda</taxon>
        <taxon>Insecta</taxon>
        <taxon>Pterygota</taxon>
        <taxon>Neoptera</taxon>
        <taxon>Endopterygota</taxon>
        <taxon>Diptera</taxon>
        <taxon>Brachycera</taxon>
        <taxon>Muscomorpha</taxon>
        <taxon>Ephydroidea</taxon>
        <taxon>Drosophilidae</taxon>
        <taxon>Drosophila</taxon>
        <taxon>Hawaiian Drosophila</taxon>
    </lineage>
</organism>
<reference evidence="8 9" key="1">
    <citation type="journal article" date="2007" name="Nature">
        <title>Evolution of genes and genomes on the Drosophila phylogeny.</title>
        <authorList>
            <consortium name="Drosophila 12 Genomes Consortium"/>
            <person name="Clark A.G."/>
            <person name="Eisen M.B."/>
            <person name="Smith D.R."/>
            <person name="Bergman C.M."/>
            <person name="Oliver B."/>
            <person name="Markow T.A."/>
            <person name="Kaufman T.C."/>
            <person name="Kellis M."/>
            <person name="Gelbart W."/>
            <person name="Iyer V.N."/>
            <person name="Pollard D.A."/>
            <person name="Sackton T.B."/>
            <person name="Larracuente A.M."/>
            <person name="Singh N.D."/>
            <person name="Abad J.P."/>
            <person name="Abt D.N."/>
            <person name="Adryan B."/>
            <person name="Aguade M."/>
            <person name="Akashi H."/>
            <person name="Anderson W.W."/>
            <person name="Aquadro C.F."/>
            <person name="Ardell D.H."/>
            <person name="Arguello R."/>
            <person name="Artieri C.G."/>
            <person name="Barbash D.A."/>
            <person name="Barker D."/>
            <person name="Barsanti P."/>
            <person name="Batterham P."/>
            <person name="Batzoglou S."/>
            <person name="Begun D."/>
            <person name="Bhutkar A."/>
            <person name="Blanco E."/>
            <person name="Bosak S.A."/>
            <person name="Bradley R.K."/>
            <person name="Brand A.D."/>
            <person name="Brent M.R."/>
            <person name="Brooks A.N."/>
            <person name="Brown R.H."/>
            <person name="Butlin R.K."/>
            <person name="Caggese C."/>
            <person name="Calvi B.R."/>
            <person name="Bernardo de Carvalho A."/>
            <person name="Caspi A."/>
            <person name="Castrezana S."/>
            <person name="Celniker S.E."/>
            <person name="Chang J.L."/>
            <person name="Chapple C."/>
            <person name="Chatterji S."/>
            <person name="Chinwalla A."/>
            <person name="Civetta A."/>
            <person name="Clifton S.W."/>
            <person name="Comeron J.M."/>
            <person name="Costello J.C."/>
            <person name="Coyne J.A."/>
            <person name="Daub J."/>
            <person name="David R.G."/>
            <person name="Delcher A.L."/>
            <person name="Delehaunty K."/>
            <person name="Do C.B."/>
            <person name="Ebling H."/>
            <person name="Edwards K."/>
            <person name="Eickbush T."/>
            <person name="Evans J.D."/>
            <person name="Filipski A."/>
            <person name="Findeiss S."/>
            <person name="Freyhult E."/>
            <person name="Fulton L."/>
            <person name="Fulton R."/>
            <person name="Garcia A.C."/>
            <person name="Gardiner A."/>
            <person name="Garfield D.A."/>
            <person name="Garvin B.E."/>
            <person name="Gibson G."/>
            <person name="Gilbert D."/>
            <person name="Gnerre S."/>
            <person name="Godfrey J."/>
            <person name="Good R."/>
            <person name="Gotea V."/>
            <person name="Gravely B."/>
            <person name="Greenberg A.J."/>
            <person name="Griffiths-Jones S."/>
            <person name="Gross S."/>
            <person name="Guigo R."/>
            <person name="Gustafson E.A."/>
            <person name="Haerty W."/>
            <person name="Hahn M.W."/>
            <person name="Halligan D.L."/>
            <person name="Halpern A.L."/>
            <person name="Halter G.M."/>
            <person name="Han M.V."/>
            <person name="Heger A."/>
            <person name="Hillier L."/>
            <person name="Hinrichs A.S."/>
            <person name="Holmes I."/>
            <person name="Hoskins R.A."/>
            <person name="Hubisz M.J."/>
            <person name="Hultmark D."/>
            <person name="Huntley M.A."/>
            <person name="Jaffe D.B."/>
            <person name="Jagadeeshan S."/>
            <person name="Jeck W.R."/>
            <person name="Johnson J."/>
            <person name="Jones C.D."/>
            <person name="Jordan W.C."/>
            <person name="Karpen G.H."/>
            <person name="Kataoka E."/>
            <person name="Keightley P.D."/>
            <person name="Kheradpour P."/>
            <person name="Kirkness E.F."/>
            <person name="Koerich L.B."/>
            <person name="Kristiansen K."/>
            <person name="Kudrna D."/>
            <person name="Kulathinal R.J."/>
            <person name="Kumar S."/>
            <person name="Kwok R."/>
            <person name="Lander E."/>
            <person name="Langley C.H."/>
            <person name="Lapoint R."/>
            <person name="Lazzaro B.P."/>
            <person name="Lee S.J."/>
            <person name="Levesque L."/>
            <person name="Li R."/>
            <person name="Lin C.F."/>
            <person name="Lin M.F."/>
            <person name="Lindblad-Toh K."/>
            <person name="Llopart A."/>
            <person name="Long M."/>
            <person name="Low L."/>
            <person name="Lozovsky E."/>
            <person name="Lu J."/>
            <person name="Luo M."/>
            <person name="Machado C.A."/>
            <person name="Makalowski W."/>
            <person name="Marzo M."/>
            <person name="Matsuda M."/>
            <person name="Matzkin L."/>
            <person name="McAllister B."/>
            <person name="McBride C.S."/>
            <person name="McKernan B."/>
            <person name="McKernan K."/>
            <person name="Mendez-Lago M."/>
            <person name="Minx P."/>
            <person name="Mollenhauer M.U."/>
            <person name="Montooth K."/>
            <person name="Mount S.M."/>
            <person name="Mu X."/>
            <person name="Myers E."/>
            <person name="Negre B."/>
            <person name="Newfeld S."/>
            <person name="Nielsen R."/>
            <person name="Noor M.A."/>
            <person name="O'Grady P."/>
            <person name="Pachter L."/>
            <person name="Papaceit M."/>
            <person name="Parisi M.J."/>
            <person name="Parisi M."/>
            <person name="Parts L."/>
            <person name="Pedersen J.S."/>
            <person name="Pesole G."/>
            <person name="Phillippy A.M."/>
            <person name="Ponting C.P."/>
            <person name="Pop M."/>
            <person name="Porcelli D."/>
            <person name="Powell J.R."/>
            <person name="Prohaska S."/>
            <person name="Pruitt K."/>
            <person name="Puig M."/>
            <person name="Quesneville H."/>
            <person name="Ram K.R."/>
            <person name="Rand D."/>
            <person name="Rasmussen M.D."/>
            <person name="Reed L.K."/>
            <person name="Reenan R."/>
            <person name="Reily A."/>
            <person name="Remington K.A."/>
            <person name="Rieger T.T."/>
            <person name="Ritchie M.G."/>
            <person name="Robin C."/>
            <person name="Rogers Y.H."/>
            <person name="Rohde C."/>
            <person name="Rozas J."/>
            <person name="Rubenfield M.J."/>
            <person name="Ruiz A."/>
            <person name="Russo S."/>
            <person name="Salzberg S.L."/>
            <person name="Sanchez-Gracia A."/>
            <person name="Saranga D.J."/>
            <person name="Sato H."/>
            <person name="Schaeffer S.W."/>
            <person name="Schatz M.C."/>
            <person name="Schlenke T."/>
            <person name="Schwartz R."/>
            <person name="Segarra C."/>
            <person name="Singh R.S."/>
            <person name="Sirot L."/>
            <person name="Sirota M."/>
            <person name="Sisneros N.B."/>
            <person name="Smith C.D."/>
            <person name="Smith T.F."/>
            <person name="Spieth J."/>
            <person name="Stage D.E."/>
            <person name="Stark A."/>
            <person name="Stephan W."/>
            <person name="Strausberg R.L."/>
            <person name="Strempel S."/>
            <person name="Sturgill D."/>
            <person name="Sutton G."/>
            <person name="Sutton G.G."/>
            <person name="Tao W."/>
            <person name="Teichmann S."/>
            <person name="Tobari Y.N."/>
            <person name="Tomimura Y."/>
            <person name="Tsolas J.M."/>
            <person name="Valente V.L."/>
            <person name="Venter E."/>
            <person name="Venter J.C."/>
            <person name="Vicario S."/>
            <person name="Vieira F.G."/>
            <person name="Vilella A.J."/>
            <person name="Villasante A."/>
            <person name="Walenz B."/>
            <person name="Wang J."/>
            <person name="Wasserman M."/>
            <person name="Watts T."/>
            <person name="Wilson D."/>
            <person name="Wilson R.K."/>
            <person name="Wing R.A."/>
            <person name="Wolfner M.F."/>
            <person name="Wong A."/>
            <person name="Wong G.K."/>
            <person name="Wu C.I."/>
            <person name="Wu G."/>
            <person name="Yamamoto D."/>
            <person name="Yang H.P."/>
            <person name="Yang S.P."/>
            <person name="Yorke J.A."/>
            <person name="Yoshida K."/>
            <person name="Zdobnov E."/>
            <person name="Zhang P."/>
            <person name="Zhang Y."/>
            <person name="Zimin A.V."/>
            <person name="Baldwin J."/>
            <person name="Abdouelleil A."/>
            <person name="Abdulkadir J."/>
            <person name="Abebe A."/>
            <person name="Abera B."/>
            <person name="Abreu J."/>
            <person name="Acer S.C."/>
            <person name="Aftuck L."/>
            <person name="Alexander A."/>
            <person name="An P."/>
            <person name="Anderson E."/>
            <person name="Anderson S."/>
            <person name="Arachi H."/>
            <person name="Azer M."/>
            <person name="Bachantsang P."/>
            <person name="Barry A."/>
            <person name="Bayul T."/>
            <person name="Berlin A."/>
            <person name="Bessette D."/>
            <person name="Bloom T."/>
            <person name="Blye J."/>
            <person name="Boguslavskiy L."/>
            <person name="Bonnet C."/>
            <person name="Boukhgalter B."/>
            <person name="Bourzgui I."/>
            <person name="Brown A."/>
            <person name="Cahill P."/>
            <person name="Channer S."/>
            <person name="Cheshatsang Y."/>
            <person name="Chuda L."/>
            <person name="Citroen M."/>
            <person name="Collymore A."/>
            <person name="Cooke P."/>
            <person name="Costello M."/>
            <person name="D'Aco K."/>
            <person name="Daza R."/>
            <person name="De Haan G."/>
            <person name="DeGray S."/>
            <person name="DeMaso C."/>
            <person name="Dhargay N."/>
            <person name="Dooley K."/>
            <person name="Dooley E."/>
            <person name="Doricent M."/>
            <person name="Dorje P."/>
            <person name="Dorjee K."/>
            <person name="Dupes A."/>
            <person name="Elong R."/>
            <person name="Falk J."/>
            <person name="Farina A."/>
            <person name="Faro S."/>
            <person name="Ferguson D."/>
            <person name="Fisher S."/>
            <person name="Foley C.D."/>
            <person name="Franke A."/>
            <person name="Friedrich D."/>
            <person name="Gadbois L."/>
            <person name="Gearin G."/>
            <person name="Gearin C.R."/>
            <person name="Giannoukos G."/>
            <person name="Goode T."/>
            <person name="Graham J."/>
            <person name="Grandbois E."/>
            <person name="Grewal S."/>
            <person name="Gyaltsen K."/>
            <person name="Hafez N."/>
            <person name="Hagos B."/>
            <person name="Hall J."/>
            <person name="Henson C."/>
            <person name="Hollinger A."/>
            <person name="Honan T."/>
            <person name="Huard M.D."/>
            <person name="Hughes L."/>
            <person name="Hurhula B."/>
            <person name="Husby M.E."/>
            <person name="Kamat A."/>
            <person name="Kanga B."/>
            <person name="Kashin S."/>
            <person name="Khazanovich D."/>
            <person name="Kisner P."/>
            <person name="Lance K."/>
            <person name="Lara M."/>
            <person name="Lee W."/>
            <person name="Lennon N."/>
            <person name="Letendre F."/>
            <person name="LeVine R."/>
            <person name="Lipovsky A."/>
            <person name="Liu X."/>
            <person name="Liu J."/>
            <person name="Liu S."/>
            <person name="Lokyitsang T."/>
            <person name="Lokyitsang Y."/>
            <person name="Lubonja R."/>
            <person name="Lui A."/>
            <person name="MacDonald P."/>
            <person name="Magnisalis V."/>
            <person name="Maru K."/>
            <person name="Matthews C."/>
            <person name="McCusker W."/>
            <person name="McDonough S."/>
            <person name="Mehta T."/>
            <person name="Meldrim J."/>
            <person name="Meneus L."/>
            <person name="Mihai O."/>
            <person name="Mihalev A."/>
            <person name="Mihova T."/>
            <person name="Mittelman R."/>
            <person name="Mlenga V."/>
            <person name="Montmayeur A."/>
            <person name="Mulrain L."/>
            <person name="Navidi A."/>
            <person name="Naylor J."/>
            <person name="Negash T."/>
            <person name="Nguyen T."/>
            <person name="Nguyen N."/>
            <person name="Nicol R."/>
            <person name="Norbu C."/>
            <person name="Norbu N."/>
            <person name="Novod N."/>
            <person name="O'Neill B."/>
            <person name="Osman S."/>
            <person name="Markiewicz E."/>
            <person name="Oyono O.L."/>
            <person name="Patti C."/>
            <person name="Phunkhang P."/>
            <person name="Pierre F."/>
            <person name="Priest M."/>
            <person name="Raghuraman S."/>
            <person name="Rege F."/>
            <person name="Reyes R."/>
            <person name="Rise C."/>
            <person name="Rogov P."/>
            <person name="Ross K."/>
            <person name="Ryan E."/>
            <person name="Settipalli S."/>
            <person name="Shea T."/>
            <person name="Sherpa N."/>
            <person name="Shi L."/>
            <person name="Shih D."/>
            <person name="Sparrow T."/>
            <person name="Spaulding J."/>
            <person name="Stalker J."/>
            <person name="Stange-Thomann N."/>
            <person name="Stavropoulos S."/>
            <person name="Stone C."/>
            <person name="Strader C."/>
            <person name="Tesfaye S."/>
            <person name="Thomson T."/>
            <person name="Thoulutsang Y."/>
            <person name="Thoulutsang D."/>
            <person name="Topham K."/>
            <person name="Topping I."/>
            <person name="Tsamla T."/>
            <person name="Vassiliev H."/>
            <person name="Vo A."/>
            <person name="Wangchuk T."/>
            <person name="Wangdi T."/>
            <person name="Weiand M."/>
            <person name="Wilkinson J."/>
            <person name="Wilson A."/>
            <person name="Yadav S."/>
            <person name="Young G."/>
            <person name="Yu Q."/>
            <person name="Zembek L."/>
            <person name="Zhong D."/>
            <person name="Zimmer A."/>
            <person name="Zwirko Z."/>
            <person name="Jaffe D.B."/>
            <person name="Alvarez P."/>
            <person name="Brockman W."/>
            <person name="Butler J."/>
            <person name="Chin C."/>
            <person name="Gnerre S."/>
            <person name="Grabherr M."/>
            <person name="Kleber M."/>
            <person name="Mauceli E."/>
            <person name="MacCallum I."/>
        </authorList>
    </citation>
    <scope>NUCLEOTIDE SEQUENCE [LARGE SCALE GENOMIC DNA]</scope>
    <source>
        <strain evidence="9">Tucson 15287-2541.00</strain>
    </source>
</reference>
<evidence type="ECO:0000313" key="8">
    <source>
        <dbReference type="EMBL" id="EDW04460.1"/>
    </source>
</evidence>
<comment type="similarity">
    <text evidence="1">Belongs to the peptidase C48 family.</text>
</comment>
<dbReference type="Gene3D" id="3.40.395.10">
    <property type="entry name" value="Adenoviral Proteinase, Chain A"/>
    <property type="match status" value="1"/>
</dbReference>
<keyword evidence="5" id="KW-0175">Coiled coil</keyword>
<keyword evidence="4" id="KW-0788">Thiol protease</keyword>
<evidence type="ECO:0000256" key="6">
    <source>
        <dbReference type="SAM" id="MobiDB-lite"/>
    </source>
</evidence>
<evidence type="ECO:0000256" key="3">
    <source>
        <dbReference type="ARBA" id="ARBA00022801"/>
    </source>
</evidence>
<dbReference type="InParanoid" id="B4K1P1"/>
<evidence type="ECO:0000256" key="4">
    <source>
        <dbReference type="ARBA" id="ARBA00022807"/>
    </source>
</evidence>
<dbReference type="HOGENOM" id="CLU_024324_0_0_1"/>
<dbReference type="Proteomes" id="UP000001070">
    <property type="component" value="Unassembled WGS sequence"/>
</dbReference>
<dbReference type="OrthoDB" id="1939479at2759"/>
<dbReference type="STRING" id="7222.B4K1P1"/>
<dbReference type="GO" id="GO:0006508">
    <property type="term" value="P:proteolysis"/>
    <property type="evidence" value="ECO:0007669"/>
    <property type="project" value="UniProtKB-KW"/>
</dbReference>
<dbReference type="GO" id="GO:0005634">
    <property type="term" value="C:nucleus"/>
    <property type="evidence" value="ECO:0007669"/>
    <property type="project" value="TreeGrafter"/>
</dbReference>
<dbReference type="GO" id="GO:0016926">
    <property type="term" value="P:protein desumoylation"/>
    <property type="evidence" value="ECO:0007669"/>
    <property type="project" value="TreeGrafter"/>
</dbReference>
<evidence type="ECO:0000256" key="2">
    <source>
        <dbReference type="ARBA" id="ARBA00022670"/>
    </source>
</evidence>
<name>B4K1P1_DROGR</name>
<dbReference type="Pfam" id="PF02902">
    <property type="entry name" value="Peptidase_C48"/>
    <property type="match status" value="1"/>
</dbReference>
<dbReference type="InterPro" id="IPR038765">
    <property type="entry name" value="Papain-like_cys_pep_sf"/>
</dbReference>
<protein>
    <submittedName>
        <fullName evidence="8">GH24825</fullName>
    </submittedName>
</protein>
<keyword evidence="2" id="KW-0645">Protease</keyword>
<keyword evidence="3" id="KW-0378">Hydrolase</keyword>
<feature type="region of interest" description="Disordered" evidence="6">
    <location>
        <begin position="1"/>
        <end position="28"/>
    </location>
</feature>
<evidence type="ECO:0000313" key="9">
    <source>
        <dbReference type="Proteomes" id="UP000001070"/>
    </source>
</evidence>
<dbReference type="InterPro" id="IPR003653">
    <property type="entry name" value="Peptidase_C48_C"/>
</dbReference>
<feature type="domain" description="Ubiquitin-like protease family profile" evidence="7">
    <location>
        <begin position="154"/>
        <end position="317"/>
    </location>
</feature>
<dbReference type="PANTHER" id="PTHR12606">
    <property type="entry name" value="SENTRIN/SUMO-SPECIFIC PROTEASE"/>
    <property type="match status" value="1"/>
</dbReference>
<dbReference type="SUPFAM" id="SSF54001">
    <property type="entry name" value="Cysteine proteinases"/>
    <property type="match status" value="1"/>
</dbReference>
<dbReference type="GO" id="GO:0060255">
    <property type="term" value="P:regulation of macromolecule metabolic process"/>
    <property type="evidence" value="ECO:0007669"/>
    <property type="project" value="UniProtKB-ARBA"/>
</dbReference>
<dbReference type="AlphaFoldDB" id="B4K1P1"/>
<dbReference type="eggNOG" id="KOG0778">
    <property type="taxonomic scope" value="Eukaryota"/>
</dbReference>
<keyword evidence="9" id="KW-1185">Reference proteome</keyword>
<dbReference type="PROSITE" id="PS50600">
    <property type="entry name" value="ULP_PROTEASE"/>
    <property type="match status" value="1"/>
</dbReference>
<dbReference type="PhylomeDB" id="B4K1P1"/>
<evidence type="ECO:0000259" key="7">
    <source>
        <dbReference type="PROSITE" id="PS50600"/>
    </source>
</evidence>
<gene>
    <name evidence="8" type="primary">Dgri\GH24825</name>
    <name evidence="8" type="ORF">Dgri_GH24825</name>
</gene>
<feature type="coiled-coil region" evidence="5">
    <location>
        <begin position="88"/>
        <end position="131"/>
    </location>
</feature>
<dbReference type="PANTHER" id="PTHR12606:SF141">
    <property type="entry name" value="GH15225P-RELATED"/>
    <property type="match status" value="1"/>
</dbReference>
<dbReference type="GO" id="GO:0016929">
    <property type="term" value="F:deSUMOylase activity"/>
    <property type="evidence" value="ECO:0007669"/>
    <property type="project" value="TreeGrafter"/>
</dbReference>
<accession>B4K1P1</accession>
<dbReference type="EMBL" id="CH917626">
    <property type="protein sequence ID" value="EDW04460.1"/>
    <property type="molecule type" value="Genomic_DNA"/>
</dbReference>
<evidence type="ECO:0000256" key="1">
    <source>
        <dbReference type="ARBA" id="ARBA00005234"/>
    </source>
</evidence>
<feature type="compositionally biased region" description="Polar residues" evidence="6">
    <location>
        <begin position="11"/>
        <end position="21"/>
    </location>
</feature>
<dbReference type="GO" id="GO:0080090">
    <property type="term" value="P:regulation of primary metabolic process"/>
    <property type="evidence" value="ECO:0007669"/>
    <property type="project" value="UniProtKB-ARBA"/>
</dbReference>
<sequence length="348" mass="40563">MSDHRTIPFNLKSNTDSSTPGRNPRKTNWEGYKSTLGLYLANGLSGVPRKPLELDRAIGDINKCLINAFEDNCPVGKKHMEKDAPWWNDSLERLRVTTRRRLNKAKRDGIWEEYRESLTSYNKEIRKAKRKNYREFCESIVSTSEGARLHMYEISINNADIMTLTKNSWLNDNVINLYLNLIVARSQKITLPTVYAMNTFFVPSLLKGYKNVSRWTRHVDIFKEDMILVPVHVDNVHWCMAIIDMSKNMISYYDSFNIPNPTVLNALRNFLIEESLARKLETPLTLKDFQVQHATNVPRQTNTSDCGVFSCMFAEYITRNKSLTFSQKDMPRFRKQMKREITNGRLDQ</sequence>
<proteinExistence type="inferred from homology"/>
<evidence type="ECO:0000256" key="5">
    <source>
        <dbReference type="SAM" id="Coils"/>
    </source>
</evidence>
<dbReference type="FunFam" id="3.40.395.10:FF:000001">
    <property type="entry name" value="Sentrin-specific protease 1"/>
    <property type="match status" value="1"/>
</dbReference>